<dbReference type="GeneID" id="91087823"/>
<keyword evidence="1" id="KW-0175">Coiled coil</keyword>
<protein>
    <recommendedName>
        <fullName evidence="5">M protein, serotype 2.1</fullName>
    </recommendedName>
</protein>
<organism evidence="3 4">
    <name type="scientific">Cryptococcus depauperatus CBS 7841</name>
    <dbReference type="NCBI Taxonomy" id="1295531"/>
    <lineage>
        <taxon>Eukaryota</taxon>
        <taxon>Fungi</taxon>
        <taxon>Dikarya</taxon>
        <taxon>Basidiomycota</taxon>
        <taxon>Agaricomycotina</taxon>
        <taxon>Tremellomycetes</taxon>
        <taxon>Tremellales</taxon>
        <taxon>Cryptococcaceae</taxon>
        <taxon>Cryptococcus</taxon>
    </lineage>
</organism>
<feature type="region of interest" description="Disordered" evidence="2">
    <location>
        <begin position="276"/>
        <end position="301"/>
    </location>
</feature>
<evidence type="ECO:0000256" key="1">
    <source>
        <dbReference type="SAM" id="Coils"/>
    </source>
</evidence>
<keyword evidence="4" id="KW-1185">Reference proteome</keyword>
<dbReference type="PANTHER" id="PTHR38120">
    <property type="entry name" value="EXPRESSED PROTEIN"/>
    <property type="match status" value="1"/>
</dbReference>
<feature type="compositionally biased region" description="Low complexity" evidence="2">
    <location>
        <begin position="22"/>
        <end position="31"/>
    </location>
</feature>
<proteinExistence type="predicted"/>
<feature type="compositionally biased region" description="Polar residues" evidence="2">
    <location>
        <begin position="653"/>
        <end position="670"/>
    </location>
</feature>
<gene>
    <name evidence="3" type="ORF">L203_103612</name>
</gene>
<feature type="region of interest" description="Disordered" evidence="2">
    <location>
        <begin position="422"/>
        <end position="451"/>
    </location>
</feature>
<evidence type="ECO:0008006" key="5">
    <source>
        <dbReference type="Google" id="ProtNLM"/>
    </source>
</evidence>
<feature type="compositionally biased region" description="Polar residues" evidence="2">
    <location>
        <begin position="679"/>
        <end position="691"/>
    </location>
</feature>
<feature type="coiled-coil region" evidence="1">
    <location>
        <begin position="89"/>
        <end position="165"/>
    </location>
</feature>
<reference evidence="3" key="3">
    <citation type="submission" date="2024-01" db="EMBL/GenBank/DDBJ databases">
        <authorList>
            <person name="Coelho M.A."/>
            <person name="David-Palma M."/>
            <person name="Shea T."/>
            <person name="Sun S."/>
            <person name="Cuomo C.A."/>
            <person name="Heitman J."/>
        </authorList>
    </citation>
    <scope>NUCLEOTIDE SEQUENCE</scope>
    <source>
        <strain evidence="3">CBS 7841</strain>
    </source>
</reference>
<feature type="region of interest" description="Disordered" evidence="2">
    <location>
        <begin position="560"/>
        <end position="608"/>
    </location>
</feature>
<name>A0AAJ8JU02_9TREE</name>
<dbReference type="RefSeq" id="XP_066069103.1">
    <property type="nucleotide sequence ID" value="XM_066213006.1"/>
</dbReference>
<dbReference type="AlphaFoldDB" id="A0AAJ8JU02"/>
<dbReference type="Proteomes" id="UP000094043">
    <property type="component" value="Chromosome 4"/>
</dbReference>
<feature type="region of interest" description="Disordered" evidence="2">
    <location>
        <begin position="645"/>
        <end position="691"/>
    </location>
</feature>
<reference evidence="3" key="2">
    <citation type="journal article" date="2022" name="Elife">
        <title>Obligate sexual reproduction of a homothallic fungus closely related to the Cryptococcus pathogenic species complex.</title>
        <authorList>
            <person name="Passer A.R."/>
            <person name="Clancey S.A."/>
            <person name="Shea T."/>
            <person name="David-Palma M."/>
            <person name="Averette A.F."/>
            <person name="Boekhout T."/>
            <person name="Porcel B.M."/>
            <person name="Nowrousian M."/>
            <person name="Cuomo C.A."/>
            <person name="Sun S."/>
            <person name="Heitman J."/>
            <person name="Coelho M.A."/>
        </authorList>
    </citation>
    <scope>NUCLEOTIDE SEQUENCE</scope>
    <source>
        <strain evidence="3">CBS 7841</strain>
    </source>
</reference>
<dbReference type="PANTHER" id="PTHR38120:SF1">
    <property type="entry name" value="M PROTEIN, SEROTYPE 2.1"/>
    <property type="match status" value="1"/>
</dbReference>
<feature type="compositionally biased region" description="Basic and acidic residues" evidence="2">
    <location>
        <begin position="285"/>
        <end position="294"/>
    </location>
</feature>
<sequence>MSLDPSPVTHSRPIAPHRKRVSSSVATSSRVFPRAGRENSPSLPFNKDAVTTAGTSVSVASRPRKRNESEIDTAGRQELEQVVQDEWEVDKMALAIESLENSKDFLERENRELKSTVLALQTRVDEAFNEQRHMEDGLQERDELLERLRKRSAEAERTLKESQKRHTDQELSFEAERRASQAQEEHLQKKINTLLSAARKQPSEIPIPNQVSDTELASLKDEVACLKLSYSTLLAKYNTLVQEVQDLRTANRSLQEENEGWEFLVRERTLSGNFREKGGLLNQEGKQEIQKSEGVEDSPDEYKVGLASTKSQSRHGGNENLNTVPLDLAAELNRVSPGQQNLAPDSIDEKDETIALRSELKQLKEANKALTLYCSKIIDRIIAQEGFEHILSVDYKTRRTDSRHVSEAMPLQEISASLANATMPKSEEPLPPPIVSIQSSTQDSSRDKKARPLSMVVNRAFGGAAEKTPTASTPFPNVEPPSVVPIKLTPTQPELASETKQERRTRRGFSLDFRSFSFGLTSPTPASGIKASLRPLALSSQVAPAASSPTEKEPIITARKLEQQEEDEEDKRERHQMEATLKSMGIQKLSDREEELAKGPQDVGRKSPWSRLYATFGSAEQSPTPRDAETTLKDFHCREADRIKALSEGKAETNYTTPSKIGSSIRQSSDAVRDRAASGASSRTFWSFGSS</sequence>
<evidence type="ECO:0000256" key="2">
    <source>
        <dbReference type="SAM" id="MobiDB-lite"/>
    </source>
</evidence>
<feature type="region of interest" description="Disordered" evidence="2">
    <location>
        <begin position="1"/>
        <end position="75"/>
    </location>
</feature>
<dbReference type="KEGG" id="cdep:91087823"/>
<feature type="compositionally biased region" description="Basic and acidic residues" evidence="2">
    <location>
        <begin position="66"/>
        <end position="75"/>
    </location>
</feature>
<dbReference type="EMBL" id="CP143787">
    <property type="protein sequence ID" value="WVN88403.1"/>
    <property type="molecule type" value="Genomic_DNA"/>
</dbReference>
<feature type="region of interest" description="Disordered" evidence="2">
    <location>
        <begin position="464"/>
        <end position="508"/>
    </location>
</feature>
<accession>A0AAJ8JU02</accession>
<reference evidence="3" key="1">
    <citation type="submission" date="2016-06" db="EMBL/GenBank/DDBJ databases">
        <authorList>
            <person name="Cuomo C."/>
            <person name="Litvintseva A."/>
            <person name="Heitman J."/>
            <person name="Chen Y."/>
            <person name="Sun S."/>
            <person name="Springer D."/>
            <person name="Dromer F."/>
            <person name="Young S."/>
            <person name="Zeng Q."/>
            <person name="Chapman S."/>
            <person name="Gujja S."/>
            <person name="Saif S."/>
            <person name="Birren B."/>
        </authorList>
    </citation>
    <scope>NUCLEOTIDE SEQUENCE</scope>
    <source>
        <strain evidence="3">CBS 7841</strain>
    </source>
</reference>
<evidence type="ECO:0000313" key="3">
    <source>
        <dbReference type="EMBL" id="WVN88403.1"/>
    </source>
</evidence>
<evidence type="ECO:0000313" key="4">
    <source>
        <dbReference type="Proteomes" id="UP000094043"/>
    </source>
</evidence>